<dbReference type="EMBL" id="NBSK02000007">
    <property type="protein sequence ID" value="KAJ0196649.1"/>
    <property type="molecule type" value="Genomic_DNA"/>
</dbReference>
<feature type="signal peptide" evidence="1">
    <location>
        <begin position="1"/>
        <end position="18"/>
    </location>
</feature>
<proteinExistence type="predicted"/>
<protein>
    <submittedName>
        <fullName evidence="2">Uncharacterized protein</fullName>
    </submittedName>
</protein>
<keyword evidence="3" id="KW-1185">Reference proteome</keyword>
<comment type="caution">
    <text evidence="2">The sequence shown here is derived from an EMBL/GenBank/DDBJ whole genome shotgun (WGS) entry which is preliminary data.</text>
</comment>
<dbReference type="AlphaFoldDB" id="A0A9R1V0I4"/>
<keyword evidence="1" id="KW-0732">Signal</keyword>
<reference evidence="2 3" key="1">
    <citation type="journal article" date="2017" name="Nat. Commun.">
        <title>Genome assembly with in vitro proximity ligation data and whole-genome triplication in lettuce.</title>
        <authorList>
            <person name="Reyes-Chin-Wo S."/>
            <person name="Wang Z."/>
            <person name="Yang X."/>
            <person name="Kozik A."/>
            <person name="Arikit S."/>
            <person name="Song C."/>
            <person name="Xia L."/>
            <person name="Froenicke L."/>
            <person name="Lavelle D.O."/>
            <person name="Truco M.J."/>
            <person name="Xia R."/>
            <person name="Zhu S."/>
            <person name="Xu C."/>
            <person name="Xu H."/>
            <person name="Xu X."/>
            <person name="Cox K."/>
            <person name="Korf I."/>
            <person name="Meyers B.C."/>
            <person name="Michelmore R.W."/>
        </authorList>
    </citation>
    <scope>NUCLEOTIDE SEQUENCE [LARGE SCALE GENOMIC DNA]</scope>
    <source>
        <strain evidence="3">cv. Salinas</strain>
        <tissue evidence="2">Seedlings</tissue>
    </source>
</reference>
<sequence>MFMLHVLKLAFMLDPDLAPIPANLIPKEGKTVDPSVISELEKQRTLRRESEELCVGHIKNSLSDRLYDFYALVKDPRELWNALELKYKAHEEGINKYLESKYLEFQMANDKSIMEKMHELQVMVGAIIAKLPPPWKYFSKRMMEKFEDYSLDDLMKHRCIEEEARIRDKHGKVGSSVHHVSVGVLVIKASLGDRTRRAWDPRNKASRNQVIRILNQSQRGSYLATSAERLGTI</sequence>
<dbReference type="PANTHER" id="PTHR47592:SF30">
    <property type="entry name" value="CCHC-TYPE DOMAIN-CONTAINING PROTEIN"/>
    <property type="match status" value="1"/>
</dbReference>
<evidence type="ECO:0000256" key="1">
    <source>
        <dbReference type="SAM" id="SignalP"/>
    </source>
</evidence>
<accession>A0A9R1V0I4</accession>
<evidence type="ECO:0000313" key="3">
    <source>
        <dbReference type="Proteomes" id="UP000235145"/>
    </source>
</evidence>
<dbReference type="PANTHER" id="PTHR47592">
    <property type="entry name" value="PBF68 PROTEIN"/>
    <property type="match status" value="1"/>
</dbReference>
<dbReference type="Pfam" id="PF14223">
    <property type="entry name" value="Retrotran_gag_2"/>
    <property type="match status" value="1"/>
</dbReference>
<dbReference type="Proteomes" id="UP000235145">
    <property type="component" value="Unassembled WGS sequence"/>
</dbReference>
<evidence type="ECO:0000313" key="2">
    <source>
        <dbReference type="EMBL" id="KAJ0196649.1"/>
    </source>
</evidence>
<name>A0A9R1V0I4_LACSA</name>
<gene>
    <name evidence="2" type="ORF">LSAT_V11C700355980</name>
</gene>
<organism evidence="2 3">
    <name type="scientific">Lactuca sativa</name>
    <name type="common">Garden lettuce</name>
    <dbReference type="NCBI Taxonomy" id="4236"/>
    <lineage>
        <taxon>Eukaryota</taxon>
        <taxon>Viridiplantae</taxon>
        <taxon>Streptophyta</taxon>
        <taxon>Embryophyta</taxon>
        <taxon>Tracheophyta</taxon>
        <taxon>Spermatophyta</taxon>
        <taxon>Magnoliopsida</taxon>
        <taxon>eudicotyledons</taxon>
        <taxon>Gunneridae</taxon>
        <taxon>Pentapetalae</taxon>
        <taxon>asterids</taxon>
        <taxon>campanulids</taxon>
        <taxon>Asterales</taxon>
        <taxon>Asteraceae</taxon>
        <taxon>Cichorioideae</taxon>
        <taxon>Cichorieae</taxon>
        <taxon>Lactucinae</taxon>
        <taxon>Lactuca</taxon>
    </lineage>
</organism>
<feature type="chain" id="PRO_5040468345" evidence="1">
    <location>
        <begin position="19"/>
        <end position="233"/>
    </location>
</feature>